<name>A0A6A5U611_9PLEO</name>
<organism evidence="2 3">
    <name type="scientific">Byssothecium circinans</name>
    <dbReference type="NCBI Taxonomy" id="147558"/>
    <lineage>
        <taxon>Eukaryota</taxon>
        <taxon>Fungi</taxon>
        <taxon>Dikarya</taxon>
        <taxon>Ascomycota</taxon>
        <taxon>Pezizomycotina</taxon>
        <taxon>Dothideomycetes</taxon>
        <taxon>Pleosporomycetidae</taxon>
        <taxon>Pleosporales</taxon>
        <taxon>Massarineae</taxon>
        <taxon>Massarinaceae</taxon>
        <taxon>Byssothecium</taxon>
    </lineage>
</organism>
<proteinExistence type="predicted"/>
<dbReference type="PANTHER" id="PTHR47542">
    <property type="entry name" value="ACYL-COA N-ACYLTRANSFERASES (NAT) SUPERFAMILY PROTEIN"/>
    <property type="match status" value="1"/>
</dbReference>
<sequence>MASTPIADEICVQDLASIKPKERVTMIEKVARIEKKAFPPSEAFDFNMELKKRNTNMTLALKKGVPIGYLVYLRQKRLTLLHKICVIEQERGKGVGKCLMHSLRNQLEKAGCDSIHLWVDETRQPARSLYDSCGFQQIDRCLDYYGPGRTGLKMQLSIDRDGK</sequence>
<evidence type="ECO:0000313" key="2">
    <source>
        <dbReference type="EMBL" id="KAF1960114.1"/>
    </source>
</evidence>
<keyword evidence="2" id="KW-0012">Acyltransferase</keyword>
<evidence type="ECO:0000313" key="3">
    <source>
        <dbReference type="Proteomes" id="UP000800035"/>
    </source>
</evidence>
<dbReference type="SUPFAM" id="SSF55729">
    <property type="entry name" value="Acyl-CoA N-acyltransferases (Nat)"/>
    <property type="match status" value="1"/>
</dbReference>
<dbReference type="Proteomes" id="UP000800035">
    <property type="component" value="Unassembled WGS sequence"/>
</dbReference>
<accession>A0A6A5U611</accession>
<dbReference type="EMBL" id="ML976983">
    <property type="protein sequence ID" value="KAF1960114.1"/>
    <property type="molecule type" value="Genomic_DNA"/>
</dbReference>
<dbReference type="GO" id="GO:0016747">
    <property type="term" value="F:acyltransferase activity, transferring groups other than amino-acyl groups"/>
    <property type="evidence" value="ECO:0007669"/>
    <property type="project" value="InterPro"/>
</dbReference>
<dbReference type="Gene3D" id="3.40.630.30">
    <property type="match status" value="1"/>
</dbReference>
<dbReference type="PROSITE" id="PS51186">
    <property type="entry name" value="GNAT"/>
    <property type="match status" value="1"/>
</dbReference>
<dbReference type="CDD" id="cd04301">
    <property type="entry name" value="NAT_SF"/>
    <property type="match status" value="1"/>
</dbReference>
<dbReference type="InterPro" id="IPR016181">
    <property type="entry name" value="Acyl_CoA_acyltransferase"/>
</dbReference>
<dbReference type="InterPro" id="IPR000182">
    <property type="entry name" value="GNAT_dom"/>
</dbReference>
<keyword evidence="2" id="KW-0808">Transferase</keyword>
<reference evidence="2" key="1">
    <citation type="journal article" date="2020" name="Stud. Mycol.">
        <title>101 Dothideomycetes genomes: a test case for predicting lifestyles and emergence of pathogens.</title>
        <authorList>
            <person name="Haridas S."/>
            <person name="Albert R."/>
            <person name="Binder M."/>
            <person name="Bloem J."/>
            <person name="Labutti K."/>
            <person name="Salamov A."/>
            <person name="Andreopoulos B."/>
            <person name="Baker S."/>
            <person name="Barry K."/>
            <person name="Bills G."/>
            <person name="Bluhm B."/>
            <person name="Cannon C."/>
            <person name="Castanera R."/>
            <person name="Culley D."/>
            <person name="Daum C."/>
            <person name="Ezra D."/>
            <person name="Gonzalez J."/>
            <person name="Henrissat B."/>
            <person name="Kuo A."/>
            <person name="Liang C."/>
            <person name="Lipzen A."/>
            <person name="Lutzoni F."/>
            <person name="Magnuson J."/>
            <person name="Mondo S."/>
            <person name="Nolan M."/>
            <person name="Ohm R."/>
            <person name="Pangilinan J."/>
            <person name="Park H.-J."/>
            <person name="Ramirez L."/>
            <person name="Alfaro M."/>
            <person name="Sun H."/>
            <person name="Tritt A."/>
            <person name="Yoshinaga Y."/>
            <person name="Zwiers L.-H."/>
            <person name="Turgeon B."/>
            <person name="Goodwin S."/>
            <person name="Spatafora J."/>
            <person name="Crous P."/>
            <person name="Grigoriev I."/>
        </authorList>
    </citation>
    <scope>NUCLEOTIDE SEQUENCE</scope>
    <source>
        <strain evidence="2">CBS 675.92</strain>
    </source>
</reference>
<dbReference type="AlphaFoldDB" id="A0A6A5U611"/>
<dbReference type="PANTHER" id="PTHR47542:SF2">
    <property type="entry name" value="ACYL-COA N-ACYLTRANSFERASES (NAT) SUPERFAMILY PROTEIN"/>
    <property type="match status" value="1"/>
</dbReference>
<protein>
    <submittedName>
        <fullName evidence="2">Acyl-CoA N-acyltransferase</fullName>
    </submittedName>
</protein>
<keyword evidence="3" id="KW-1185">Reference proteome</keyword>
<evidence type="ECO:0000259" key="1">
    <source>
        <dbReference type="PROSITE" id="PS51186"/>
    </source>
</evidence>
<gene>
    <name evidence="2" type="ORF">CC80DRAFT_285223</name>
</gene>
<dbReference type="OrthoDB" id="41532at2759"/>
<dbReference type="Pfam" id="PF00583">
    <property type="entry name" value="Acetyltransf_1"/>
    <property type="match status" value="1"/>
</dbReference>
<feature type="domain" description="N-acetyltransferase" evidence="1">
    <location>
        <begin position="16"/>
        <end position="159"/>
    </location>
</feature>